<dbReference type="Gene3D" id="1.10.4030.10">
    <property type="entry name" value="Porin chaperone SurA, peptide-binding domain"/>
    <property type="match status" value="1"/>
</dbReference>
<keyword evidence="5 8" id="KW-0413">Isomerase</keyword>
<organism evidence="8 9">
    <name type="scientific">Salibacterium salarium</name>
    <dbReference type="NCBI Taxonomy" id="284579"/>
    <lineage>
        <taxon>Bacteria</taxon>
        <taxon>Bacillati</taxon>
        <taxon>Bacillota</taxon>
        <taxon>Bacilli</taxon>
        <taxon>Bacillales</taxon>
        <taxon>Bacillaceae</taxon>
    </lineage>
</organism>
<evidence type="ECO:0000256" key="5">
    <source>
        <dbReference type="ARBA" id="ARBA00023235"/>
    </source>
</evidence>
<protein>
    <recommendedName>
        <fullName evidence="2">peptidylprolyl isomerase</fullName>
        <ecNumber evidence="2">5.2.1.8</ecNumber>
    </recommendedName>
</protein>
<dbReference type="EMBL" id="RBVX01000004">
    <property type="protein sequence ID" value="RSL34165.1"/>
    <property type="molecule type" value="Genomic_DNA"/>
</dbReference>
<proteinExistence type="predicted"/>
<evidence type="ECO:0000313" key="9">
    <source>
        <dbReference type="Proteomes" id="UP000275076"/>
    </source>
</evidence>
<reference evidence="8 9" key="1">
    <citation type="submission" date="2018-10" db="EMBL/GenBank/DDBJ databases">
        <title>Draft genome sequence of Bacillus salarius IM0101, isolated from a hypersaline soil in Inner Mongolia, China.</title>
        <authorList>
            <person name="Yamprayoonswat W."/>
            <person name="Boonvisut S."/>
            <person name="Jumpathong W."/>
            <person name="Sittihan S."/>
            <person name="Ruangsuj P."/>
            <person name="Wanthongcharoen S."/>
            <person name="Thongpramul N."/>
            <person name="Pimmason S."/>
            <person name="Yu B."/>
            <person name="Yasawong M."/>
        </authorList>
    </citation>
    <scope>NUCLEOTIDE SEQUENCE [LARGE SCALE GENOMIC DNA]</scope>
    <source>
        <strain evidence="8 9">IM0101</strain>
    </source>
</reference>
<gene>
    <name evidence="8" type="ORF">D7Z54_06260</name>
</gene>
<evidence type="ECO:0000256" key="6">
    <source>
        <dbReference type="SAM" id="MobiDB-lite"/>
    </source>
</evidence>
<feature type="compositionally biased region" description="Basic and acidic residues" evidence="6">
    <location>
        <begin position="237"/>
        <end position="254"/>
    </location>
</feature>
<dbReference type="InterPro" id="IPR050245">
    <property type="entry name" value="PrsA_foldase"/>
</dbReference>
<evidence type="ECO:0000256" key="7">
    <source>
        <dbReference type="SAM" id="SignalP"/>
    </source>
</evidence>
<feature type="chain" id="PRO_5038611946" description="peptidylprolyl isomerase" evidence="7">
    <location>
        <begin position="20"/>
        <end position="273"/>
    </location>
</feature>
<dbReference type="RefSeq" id="WP_125554990.1">
    <property type="nucleotide sequence ID" value="NZ_RBVX01000004.1"/>
</dbReference>
<dbReference type="PANTHER" id="PTHR47245:SF1">
    <property type="entry name" value="FOLDASE PROTEIN PRSA"/>
    <property type="match status" value="1"/>
</dbReference>
<dbReference type="SUPFAM" id="SSF109998">
    <property type="entry name" value="Triger factor/SurA peptide-binding domain-like"/>
    <property type="match status" value="1"/>
</dbReference>
<dbReference type="Proteomes" id="UP000275076">
    <property type="component" value="Unassembled WGS sequence"/>
</dbReference>
<feature type="signal peptide" evidence="7">
    <location>
        <begin position="1"/>
        <end position="19"/>
    </location>
</feature>
<accession>A0A3R9P996</accession>
<dbReference type="OrthoDB" id="4775280at2"/>
<evidence type="ECO:0000256" key="4">
    <source>
        <dbReference type="ARBA" id="ARBA00023110"/>
    </source>
</evidence>
<dbReference type="PANTHER" id="PTHR47245">
    <property type="entry name" value="PEPTIDYLPROLYL ISOMERASE"/>
    <property type="match status" value="1"/>
</dbReference>
<dbReference type="AlphaFoldDB" id="A0A3R9P996"/>
<dbReference type="PROSITE" id="PS51257">
    <property type="entry name" value="PROKAR_LIPOPROTEIN"/>
    <property type="match status" value="1"/>
</dbReference>
<evidence type="ECO:0000256" key="1">
    <source>
        <dbReference type="ARBA" id="ARBA00000971"/>
    </source>
</evidence>
<evidence type="ECO:0000313" key="8">
    <source>
        <dbReference type="EMBL" id="RSL34165.1"/>
    </source>
</evidence>
<dbReference type="Pfam" id="PF13624">
    <property type="entry name" value="SurA_N_3"/>
    <property type="match status" value="1"/>
</dbReference>
<keyword evidence="9" id="KW-1185">Reference proteome</keyword>
<name>A0A3R9P996_9BACI</name>
<comment type="caution">
    <text evidence="8">The sequence shown here is derived from an EMBL/GenBank/DDBJ whole genome shotgun (WGS) entry which is preliminary data.</text>
</comment>
<sequence>MNKKWLLSLFLAVFVSVIAACGNVDESEGENSEGSDTQEEETDGESEGTSEDGEAASEDGGSTETPEPDLEGTPDVVAKVNGEEITKDEFETSYEGQFQQAAMQSQMTGQELDQDQLKQRVAEGLISTELLTQEANNRDIKASQEEIDNTVSDLVEQNNLESKDKFLSTLEEQQGMSEEEVMSQVEMQVKLEKLISEEAGDIEPTEKELQEVYDQVTAQREQMGGKDGEEVEIPSFEEMKPDLKKQVKSKKESEASQTLVENLREDADITNNL</sequence>
<comment type="catalytic activity">
    <reaction evidence="1">
        <text>[protein]-peptidylproline (omega=180) = [protein]-peptidylproline (omega=0)</text>
        <dbReference type="Rhea" id="RHEA:16237"/>
        <dbReference type="Rhea" id="RHEA-COMP:10747"/>
        <dbReference type="Rhea" id="RHEA-COMP:10748"/>
        <dbReference type="ChEBI" id="CHEBI:83833"/>
        <dbReference type="ChEBI" id="CHEBI:83834"/>
        <dbReference type="EC" id="5.2.1.8"/>
    </reaction>
</comment>
<keyword evidence="3 7" id="KW-0732">Signal</keyword>
<feature type="region of interest" description="Disordered" evidence="6">
    <location>
        <begin position="23"/>
        <end position="91"/>
    </location>
</feature>
<evidence type="ECO:0000256" key="3">
    <source>
        <dbReference type="ARBA" id="ARBA00022729"/>
    </source>
</evidence>
<dbReference type="GO" id="GO:0003755">
    <property type="term" value="F:peptidyl-prolyl cis-trans isomerase activity"/>
    <property type="evidence" value="ECO:0007669"/>
    <property type="project" value="UniProtKB-KW"/>
</dbReference>
<dbReference type="EC" id="5.2.1.8" evidence="2"/>
<feature type="compositionally biased region" description="Acidic residues" evidence="6">
    <location>
        <begin position="25"/>
        <end position="57"/>
    </location>
</feature>
<feature type="region of interest" description="Disordered" evidence="6">
    <location>
        <begin position="219"/>
        <end position="273"/>
    </location>
</feature>
<evidence type="ECO:0000256" key="2">
    <source>
        <dbReference type="ARBA" id="ARBA00013194"/>
    </source>
</evidence>
<feature type="compositionally biased region" description="Basic and acidic residues" evidence="6">
    <location>
        <begin position="81"/>
        <end position="90"/>
    </location>
</feature>
<dbReference type="InterPro" id="IPR027304">
    <property type="entry name" value="Trigger_fact/SurA_dom_sf"/>
</dbReference>
<keyword evidence="4" id="KW-0697">Rotamase</keyword>